<dbReference type="Proteomes" id="UP000027586">
    <property type="component" value="Unassembled WGS sequence"/>
</dbReference>
<keyword evidence="3" id="KW-1185">Reference proteome</keyword>
<dbReference type="VEuPathDB" id="FungiDB:LCOR_12150.1"/>
<sequence length="79" mass="8668">MMIRCCWHGNMACRGATVECLSTLCDTSLFSYDGVAAAAAASPFNNVGIFCSRFLSPDNDNEAEYNMLCSTRRNLLTFP</sequence>
<comment type="caution">
    <text evidence="1">The sequence shown here is derived from an EMBL/GenBank/DDBJ whole genome shotgun (WGS) entry which is preliminary data.</text>
</comment>
<reference evidence="1 3" key="1">
    <citation type="submission" date="2013-08" db="EMBL/GenBank/DDBJ databases">
        <title>Gene expansion shapes genome architecture in the human pathogen Lichtheimia corymbifera: an evolutionary genomics analysis in the ancient terrestrial Mucorales (Mucoromycotina).</title>
        <authorList>
            <person name="Schwartze V.U."/>
            <person name="Winter S."/>
            <person name="Shelest E."/>
            <person name="Marcet-Houben M."/>
            <person name="Horn F."/>
            <person name="Wehner S."/>
            <person name="Hoffmann K."/>
            <person name="Riege K."/>
            <person name="Sammeth M."/>
            <person name="Nowrousian M."/>
            <person name="Valiante V."/>
            <person name="Linde J."/>
            <person name="Jacobsen I.D."/>
            <person name="Marz M."/>
            <person name="Brakhage A.A."/>
            <person name="Gabaldon T."/>
            <person name="Bocker S."/>
            <person name="Voigt K."/>
        </authorList>
    </citation>
    <scope>NUCLEOTIDE SEQUENCE [LARGE SCALE GENOMIC DNA]</scope>
    <source>
        <strain evidence="1">FSU 9682</strain>
        <strain evidence="3">JMRC:FSU:9682</strain>
    </source>
</reference>
<dbReference type="AlphaFoldDB" id="A0A068S292"/>
<evidence type="ECO:0000313" key="2">
    <source>
        <dbReference type="EMBL" id="CDH61373.1"/>
    </source>
</evidence>
<evidence type="ECO:0000313" key="3">
    <source>
        <dbReference type="Proteomes" id="UP000027586"/>
    </source>
</evidence>
<protein>
    <submittedName>
        <fullName evidence="1">Uncharacterized protein</fullName>
    </submittedName>
</protein>
<dbReference type="VEuPathDB" id="FungiDB:LCOR_07530.1"/>
<dbReference type="EMBL" id="CBTN010000038">
    <property type="protein sequence ID" value="CDH56488.1"/>
    <property type="molecule type" value="Genomic_DNA"/>
</dbReference>
<evidence type="ECO:0000313" key="1">
    <source>
        <dbReference type="EMBL" id="CDH56488.1"/>
    </source>
</evidence>
<dbReference type="EMBL" id="CBTN010000183">
    <property type="protein sequence ID" value="CDH61373.1"/>
    <property type="molecule type" value="Genomic_DNA"/>
</dbReference>
<gene>
    <name evidence="1" type="ORF">LCOR_07530.1</name>
    <name evidence="2" type="ORF">LCOR_12150.1</name>
</gene>
<accession>A0A068S292</accession>
<organism evidence="1 3">
    <name type="scientific">Lichtheimia corymbifera JMRC:FSU:9682</name>
    <dbReference type="NCBI Taxonomy" id="1263082"/>
    <lineage>
        <taxon>Eukaryota</taxon>
        <taxon>Fungi</taxon>
        <taxon>Fungi incertae sedis</taxon>
        <taxon>Mucoromycota</taxon>
        <taxon>Mucoromycotina</taxon>
        <taxon>Mucoromycetes</taxon>
        <taxon>Mucorales</taxon>
        <taxon>Lichtheimiaceae</taxon>
        <taxon>Lichtheimia</taxon>
    </lineage>
</organism>
<name>A0A068S292_9FUNG</name>
<proteinExistence type="predicted"/>